<dbReference type="Gene3D" id="3.40.190.10">
    <property type="entry name" value="Periplasmic binding protein-like II"/>
    <property type="match status" value="1"/>
</dbReference>
<evidence type="ECO:0000256" key="3">
    <source>
        <dbReference type="ARBA" id="ARBA00023136"/>
    </source>
</evidence>
<dbReference type="EMBL" id="RCIY01000120">
    <property type="protein sequence ID" value="TGG74820.1"/>
    <property type="molecule type" value="Genomic_DNA"/>
</dbReference>
<evidence type="ECO:0000256" key="6">
    <source>
        <dbReference type="SAM" id="SignalP"/>
    </source>
</evidence>
<keyword evidence="3" id="KW-0472">Membrane</keyword>
<feature type="signal peptide" evidence="6">
    <location>
        <begin position="1"/>
        <end position="21"/>
    </location>
</feature>
<dbReference type="CDD" id="cd13585">
    <property type="entry name" value="PBP2_TMBP_like"/>
    <property type="match status" value="1"/>
</dbReference>
<evidence type="ECO:0000256" key="4">
    <source>
        <dbReference type="ARBA" id="ARBA00023139"/>
    </source>
</evidence>
<dbReference type="SUPFAM" id="SSF53850">
    <property type="entry name" value="Periplasmic binding protein-like II"/>
    <property type="match status" value="1"/>
</dbReference>
<keyword evidence="2 6" id="KW-0732">Signal</keyword>
<accession>A0A8H1L5W3</accession>
<evidence type="ECO:0000256" key="2">
    <source>
        <dbReference type="ARBA" id="ARBA00022729"/>
    </source>
</evidence>
<evidence type="ECO:0000313" key="8">
    <source>
        <dbReference type="Proteomes" id="UP000298111"/>
    </source>
</evidence>
<gene>
    <name evidence="7" type="ORF">D8771_34555</name>
</gene>
<dbReference type="PANTHER" id="PTHR43649:SF33">
    <property type="entry name" value="POLYGALACTURONAN_RHAMNOGALACTURONAN-BINDING PROTEIN YTCQ"/>
    <property type="match status" value="1"/>
</dbReference>
<dbReference type="Proteomes" id="UP000298111">
    <property type="component" value="Unassembled WGS sequence"/>
</dbReference>
<keyword evidence="4" id="KW-0564">Palmitate</keyword>
<dbReference type="AlphaFoldDB" id="A0A8H1L5W3"/>
<dbReference type="Pfam" id="PF01547">
    <property type="entry name" value="SBP_bac_1"/>
    <property type="match status" value="1"/>
</dbReference>
<evidence type="ECO:0000313" key="7">
    <source>
        <dbReference type="EMBL" id="TGG74820.1"/>
    </source>
</evidence>
<reference evidence="7 8" key="1">
    <citation type="submission" date="2018-10" db="EMBL/GenBank/DDBJ databases">
        <title>Isolation of pseudouridimycin from Streptomyces albus DSM 40763.</title>
        <authorList>
            <person name="Rosenqvist P."/>
            <person name="Metsae-Ketelae M."/>
            <person name="Virta P."/>
        </authorList>
    </citation>
    <scope>NUCLEOTIDE SEQUENCE [LARGE SCALE GENOMIC DNA]</scope>
    <source>
        <strain evidence="7 8">DSM 40763</strain>
    </source>
</reference>
<proteinExistence type="predicted"/>
<dbReference type="PROSITE" id="PS51257">
    <property type="entry name" value="PROKAR_LIPOPROTEIN"/>
    <property type="match status" value="1"/>
</dbReference>
<keyword evidence="1" id="KW-1003">Cell membrane</keyword>
<name>A0A8H1L5W3_9ACTN</name>
<protein>
    <submittedName>
        <fullName evidence="7">Sugar ABC transporter substrate-binding protein</fullName>
    </submittedName>
</protein>
<dbReference type="GeneID" id="75185477"/>
<evidence type="ECO:0000256" key="5">
    <source>
        <dbReference type="ARBA" id="ARBA00023288"/>
    </source>
</evidence>
<sequence length="426" mass="46881">MRKFRIAALALVGVLAFSACTVGTQNVDTTSAEGEIRGTITFQTWSLRAAYRDYFEKLIDDFEKKYPGTHVKWIDQPAEGYADKISADAAGGTLPDVVNVSPDLAAPLAKAHLALDLDRAAPQYRDEYLPAAWKSSRIPGMKGTYAFPWYLNTGPLFYNKKLFAQAGLDPDDPPRTYDELFRDALTMAKRSKGRIATLASVPTIEDFGRYGVRLMNKSGTAFTFDEPKGVELLRRYKKLYQAGALDRQAFTSTPEQAGRKFMQQSVAMNPGSALDLDKFKKDAPSLYKNIGITDAPNNTGSPNMYVQGLMVNAAGDNKATAVAFAHFVTNAENQMAFAHETTVFPSTKGALDTEYFTRQDGTDKTRVRIASAKSLDTAVNYTPVLLSEDMKTALQNAVTRALRGDESPEKALKRAAEECNRLLRLG</sequence>
<comment type="caution">
    <text evidence="7">The sequence shown here is derived from an EMBL/GenBank/DDBJ whole genome shotgun (WGS) entry which is preliminary data.</text>
</comment>
<dbReference type="RefSeq" id="WP_031175162.1">
    <property type="nucleotide sequence ID" value="NZ_BBQG01000010.1"/>
</dbReference>
<dbReference type="PANTHER" id="PTHR43649">
    <property type="entry name" value="ARABINOSE-BINDING PROTEIN-RELATED"/>
    <property type="match status" value="1"/>
</dbReference>
<dbReference type="InterPro" id="IPR050490">
    <property type="entry name" value="Bact_solute-bd_prot1"/>
</dbReference>
<keyword evidence="5" id="KW-0449">Lipoprotein</keyword>
<organism evidence="7 8">
    <name type="scientific">Streptomyces albus</name>
    <dbReference type="NCBI Taxonomy" id="1888"/>
    <lineage>
        <taxon>Bacteria</taxon>
        <taxon>Bacillati</taxon>
        <taxon>Actinomycetota</taxon>
        <taxon>Actinomycetes</taxon>
        <taxon>Kitasatosporales</taxon>
        <taxon>Streptomycetaceae</taxon>
        <taxon>Streptomyces</taxon>
    </lineage>
</organism>
<feature type="chain" id="PRO_5038537033" evidence="6">
    <location>
        <begin position="22"/>
        <end position="426"/>
    </location>
</feature>
<evidence type="ECO:0000256" key="1">
    <source>
        <dbReference type="ARBA" id="ARBA00022475"/>
    </source>
</evidence>
<dbReference type="InterPro" id="IPR006059">
    <property type="entry name" value="SBP"/>
</dbReference>